<dbReference type="Gene3D" id="2.120.10.30">
    <property type="entry name" value="TolB, C-terminal domain"/>
    <property type="match status" value="1"/>
</dbReference>
<dbReference type="Proteomes" id="UP000033035">
    <property type="component" value="Unassembled WGS sequence"/>
</dbReference>
<dbReference type="Pfam" id="PF17170">
    <property type="entry name" value="DUF5128"/>
    <property type="match status" value="1"/>
</dbReference>
<dbReference type="STRING" id="1203610.HMPREF1536_01500"/>
<keyword evidence="2" id="KW-1185">Reference proteome</keyword>
<evidence type="ECO:0008006" key="3">
    <source>
        <dbReference type="Google" id="ProtNLM"/>
    </source>
</evidence>
<reference evidence="1 2" key="1">
    <citation type="submission" date="2013-04" db="EMBL/GenBank/DDBJ databases">
        <title>The Genome Sequence of Parabacteroides gordonii DSM 23371.</title>
        <authorList>
            <consortium name="The Broad Institute Genomics Platform"/>
            <person name="Earl A."/>
            <person name="Ward D."/>
            <person name="Feldgarden M."/>
            <person name="Gevers D."/>
            <person name="Martens E."/>
            <person name="Sakamoto M."/>
            <person name="Benno Y."/>
            <person name="Suzuki N."/>
            <person name="Matsunaga N."/>
            <person name="Koshihara K."/>
            <person name="Seki M."/>
            <person name="Komiya H."/>
            <person name="Walker B."/>
            <person name="Young S."/>
            <person name="Zeng Q."/>
            <person name="Gargeya S."/>
            <person name="Fitzgerald M."/>
            <person name="Haas B."/>
            <person name="Abouelleil A."/>
            <person name="Allen A.W."/>
            <person name="Alvarado L."/>
            <person name="Arachchi H.M."/>
            <person name="Berlin A.M."/>
            <person name="Chapman S.B."/>
            <person name="Gainer-Dewar J."/>
            <person name="Goldberg J."/>
            <person name="Griggs A."/>
            <person name="Gujja S."/>
            <person name="Hansen M."/>
            <person name="Howarth C."/>
            <person name="Imamovic A."/>
            <person name="Ireland A."/>
            <person name="Larimer J."/>
            <person name="McCowan C."/>
            <person name="Murphy C."/>
            <person name="Pearson M."/>
            <person name="Poon T.W."/>
            <person name="Priest M."/>
            <person name="Roberts A."/>
            <person name="Saif S."/>
            <person name="Shea T."/>
            <person name="Sisk P."/>
            <person name="Sykes S."/>
            <person name="Wortman J."/>
            <person name="Nusbaum C."/>
            <person name="Birren B."/>
        </authorList>
    </citation>
    <scope>NUCLEOTIDE SEQUENCE [LARGE SCALE GENOMIC DNA]</scope>
    <source>
        <strain evidence="1 2">MS-1</strain>
    </source>
</reference>
<dbReference type="InterPro" id="IPR011042">
    <property type="entry name" value="6-blade_b-propeller_TolB-like"/>
</dbReference>
<protein>
    <recommendedName>
        <fullName evidence="3">6-bladed beta-propeller</fullName>
    </recommendedName>
</protein>
<dbReference type="SUPFAM" id="SSF82171">
    <property type="entry name" value="DPP6 N-terminal domain-like"/>
    <property type="match status" value="1"/>
</dbReference>
<proteinExistence type="predicted"/>
<organism evidence="1 2">
    <name type="scientific">Parabacteroides gordonii MS-1 = DSM 23371</name>
    <dbReference type="NCBI Taxonomy" id="1203610"/>
    <lineage>
        <taxon>Bacteria</taxon>
        <taxon>Pseudomonadati</taxon>
        <taxon>Bacteroidota</taxon>
        <taxon>Bacteroidia</taxon>
        <taxon>Bacteroidales</taxon>
        <taxon>Tannerellaceae</taxon>
        <taxon>Parabacteroides</taxon>
    </lineage>
</organism>
<dbReference type="PROSITE" id="PS51257">
    <property type="entry name" value="PROKAR_LIPOPROTEIN"/>
    <property type="match status" value="1"/>
</dbReference>
<accession>A0A0F5JLH9</accession>
<name>A0A0F5JLH9_9BACT</name>
<dbReference type="AlphaFoldDB" id="A0A0F5JLH9"/>
<dbReference type="EMBL" id="AQHW01000009">
    <property type="protein sequence ID" value="KKB58623.1"/>
    <property type="molecule type" value="Genomic_DNA"/>
</dbReference>
<evidence type="ECO:0000313" key="1">
    <source>
        <dbReference type="EMBL" id="KKB58623.1"/>
    </source>
</evidence>
<sequence>MNRFSTISFVIISSLLFSCGGKKAEKQTEEVEVAKAPTYPMTVPFETGIETEREVLLSEIADSVRFIPLETSDKSLIRGIKEANILKTDKYFFLPWVETLFQYTTDGQFVRKIGRKGSGPGEFVWISQIDADEEKGLLFMQTTSQRINVYDMESGKFLRSMKCPDIESGDFAMLNDTTSVTFVRNTNGKRKIRLYIADAKGDTMNAFSRSDLFELNSQYSWMMSSPTDRYMFHYKDMVCCKDYYNDTLFTVTKDLLEPRYIFEMGKYSLPIDCRFEYLNGDGKRFQELAAPYLRYQAIETESYLFMPYTNWTGEKARKRRLALFDKKTGECYKVSGDGFIKNDLGSELPIRPVAALDSKTLLSVWEMQDIFKEAEKNPAILELEQLKGIDEDDNPVLMLVYLK</sequence>
<dbReference type="RefSeq" id="WP_028726396.1">
    <property type="nucleotide sequence ID" value="NZ_AUAE01000009.1"/>
</dbReference>
<dbReference type="HOGENOM" id="CLU_053283_1_1_10"/>
<comment type="caution">
    <text evidence="1">The sequence shown here is derived from an EMBL/GenBank/DDBJ whole genome shotgun (WGS) entry which is preliminary data.</text>
</comment>
<dbReference type="PATRIC" id="fig|1203610.3.peg.1536"/>
<evidence type="ECO:0000313" key="2">
    <source>
        <dbReference type="Proteomes" id="UP000033035"/>
    </source>
</evidence>
<gene>
    <name evidence="1" type="ORF">HMPREF1536_01500</name>
</gene>